<sequence>MGGGLLVLFVIGAPGAHAQDQAKTTPLADATLSSWEQLSPTQRDELIGPLRERWNSQPDARARMLGNARRWQQLNPDQRLRAQRGLERLEQMTPEQRQQAREAYQRQRQSPEAAPQEPRVERSRKAGPLQRRQRRFPRR</sequence>
<gene>
    <name evidence="2" type="ORF">MQC88_05370</name>
</gene>
<reference evidence="2 3" key="1">
    <citation type="submission" date="2022-03" db="EMBL/GenBank/DDBJ databases">
        <title>Luteimonas soily sp. nov., a novel bacterium isolated from the soil.</title>
        <authorList>
            <person name="Zhang X."/>
        </authorList>
    </citation>
    <scope>NUCLEOTIDE SEQUENCE [LARGE SCALE GENOMIC DNA]</scope>
    <source>
        <strain evidence="2 3">50</strain>
    </source>
</reference>
<evidence type="ECO:0000256" key="1">
    <source>
        <dbReference type="SAM" id="MobiDB-lite"/>
    </source>
</evidence>
<keyword evidence="3" id="KW-1185">Reference proteome</keyword>
<feature type="region of interest" description="Disordered" evidence="1">
    <location>
        <begin position="67"/>
        <end position="139"/>
    </location>
</feature>
<dbReference type="EMBL" id="JALGCL010000001">
    <property type="protein sequence ID" value="MCJ0825389.1"/>
    <property type="molecule type" value="Genomic_DNA"/>
</dbReference>
<evidence type="ECO:0000313" key="2">
    <source>
        <dbReference type="EMBL" id="MCJ0825389.1"/>
    </source>
</evidence>
<dbReference type="InterPro" id="IPR021455">
    <property type="entry name" value="DUF3106"/>
</dbReference>
<evidence type="ECO:0000313" key="3">
    <source>
        <dbReference type="Proteomes" id="UP001165423"/>
    </source>
</evidence>
<comment type="caution">
    <text evidence="2">The sequence shown here is derived from an EMBL/GenBank/DDBJ whole genome shotgun (WGS) entry which is preliminary data.</text>
</comment>
<dbReference type="Proteomes" id="UP001165423">
    <property type="component" value="Unassembled WGS sequence"/>
</dbReference>
<protein>
    <submittedName>
        <fullName evidence="2">DUF3106 domain-containing protein</fullName>
    </submittedName>
</protein>
<dbReference type="RefSeq" id="WP_243319707.1">
    <property type="nucleotide sequence ID" value="NZ_JALGCL010000001.1"/>
</dbReference>
<feature type="compositionally biased region" description="Basic and acidic residues" evidence="1">
    <location>
        <begin position="78"/>
        <end position="90"/>
    </location>
</feature>
<name>A0ABT0A344_9GAMM</name>
<organism evidence="2 3">
    <name type="scientific">Cognatiluteimonas sedimenti</name>
    <dbReference type="NCBI Taxonomy" id="2927791"/>
    <lineage>
        <taxon>Bacteria</taxon>
        <taxon>Pseudomonadati</taxon>
        <taxon>Pseudomonadota</taxon>
        <taxon>Gammaproteobacteria</taxon>
        <taxon>Lysobacterales</taxon>
        <taxon>Lysobacteraceae</taxon>
        <taxon>Cognatiluteimonas</taxon>
    </lineage>
</organism>
<accession>A0ABT0A344</accession>
<proteinExistence type="predicted"/>
<dbReference type="Pfam" id="PF11304">
    <property type="entry name" value="DUF3106"/>
    <property type="match status" value="1"/>
</dbReference>